<accession>A0A290Q2B0</accession>
<dbReference type="Pfam" id="PF13370">
    <property type="entry name" value="Fer4_13"/>
    <property type="match status" value="1"/>
</dbReference>
<protein>
    <submittedName>
        <fullName evidence="1">Ferredoxin</fullName>
    </submittedName>
</protein>
<evidence type="ECO:0000313" key="1">
    <source>
        <dbReference type="EMBL" id="ATC62779.1"/>
    </source>
</evidence>
<dbReference type="EMBL" id="CP023344">
    <property type="protein sequence ID" value="ATC62779.1"/>
    <property type="molecule type" value="Genomic_DNA"/>
</dbReference>
<dbReference type="OrthoDB" id="9803319at2"/>
<sequence length="78" mass="8685">MANKADKWEPNVPGKFFVDQQCIDCDLCRETAPAFFTRHDEGGYSFVHKQPTTEEDVSLCMEALEGCPVEAIGNDGDE</sequence>
<proteinExistence type="predicted"/>
<dbReference type="SUPFAM" id="SSF54862">
    <property type="entry name" value="4Fe-4S ferredoxins"/>
    <property type="match status" value="1"/>
</dbReference>
<evidence type="ECO:0000313" key="2">
    <source>
        <dbReference type="Proteomes" id="UP000217265"/>
    </source>
</evidence>
<dbReference type="PANTHER" id="PTHR42773">
    <property type="entry name" value="METALLO-BETA-LACTAMASE-RELATED"/>
    <property type="match status" value="1"/>
</dbReference>
<gene>
    <name evidence="1" type="ORF">CMV30_01675</name>
</gene>
<organism evidence="1 2">
    <name type="scientific">Nibricoccus aquaticus</name>
    <dbReference type="NCBI Taxonomy" id="2576891"/>
    <lineage>
        <taxon>Bacteria</taxon>
        <taxon>Pseudomonadati</taxon>
        <taxon>Verrucomicrobiota</taxon>
        <taxon>Opitutia</taxon>
        <taxon>Opitutales</taxon>
        <taxon>Opitutaceae</taxon>
        <taxon>Nibricoccus</taxon>
    </lineage>
</organism>
<dbReference type="KEGG" id="vbh:CMV30_01675"/>
<dbReference type="Gene3D" id="3.30.70.20">
    <property type="match status" value="1"/>
</dbReference>
<dbReference type="PANTHER" id="PTHR42773:SF1">
    <property type="entry name" value="METALLO-BETA-LACTAMASE FAMILY PROTEIN"/>
    <property type="match status" value="1"/>
</dbReference>
<dbReference type="RefSeq" id="WP_096054414.1">
    <property type="nucleotide sequence ID" value="NZ_CP023344.1"/>
</dbReference>
<dbReference type="AlphaFoldDB" id="A0A290Q2B0"/>
<dbReference type="Proteomes" id="UP000217265">
    <property type="component" value="Chromosome"/>
</dbReference>
<keyword evidence="2" id="KW-1185">Reference proteome</keyword>
<reference evidence="1 2" key="1">
    <citation type="submission" date="2017-09" db="EMBL/GenBank/DDBJ databases">
        <title>Complete genome sequence of Verrucomicrobial strain HZ-65, isolated from freshwater.</title>
        <authorList>
            <person name="Choi A."/>
        </authorList>
    </citation>
    <scope>NUCLEOTIDE SEQUENCE [LARGE SCALE GENOMIC DNA]</scope>
    <source>
        <strain evidence="1 2">HZ-65</strain>
    </source>
</reference>
<name>A0A290Q2B0_9BACT</name>